<dbReference type="InterPro" id="IPR021864">
    <property type="entry name" value="DUF3475"/>
</dbReference>
<feature type="domain" description="DUF3475" evidence="2">
    <location>
        <begin position="34"/>
        <end position="89"/>
    </location>
</feature>
<evidence type="ECO:0000259" key="1">
    <source>
        <dbReference type="Pfam" id="PF05003"/>
    </source>
</evidence>
<name>A0AAV8FG16_9POAL</name>
<reference evidence="3" key="1">
    <citation type="submission" date="2022-08" db="EMBL/GenBank/DDBJ databases">
        <authorList>
            <person name="Marques A."/>
        </authorList>
    </citation>
    <scope>NUCLEOTIDE SEQUENCE</scope>
    <source>
        <strain evidence="3">RhyPub2mFocal</strain>
        <tissue evidence="3">Leaves</tissue>
    </source>
</reference>
<dbReference type="AlphaFoldDB" id="A0AAV8FG16"/>
<dbReference type="Proteomes" id="UP001140206">
    <property type="component" value="Chromosome 2"/>
</dbReference>
<evidence type="ECO:0000313" key="4">
    <source>
        <dbReference type="Proteomes" id="UP001140206"/>
    </source>
</evidence>
<sequence>MVASIMPKSWLADFKARLASPTDPPSQSDHHLGILAFEAAATMARLVSIHNSLASPHILQLRSDMRSQAISYLISPDQPYLLRLACADILSDLDRAADAVSRLSFRCLSAFPRAFSTTYSDAKNGSLMSLVEEFGLKNGSDKRIRKMDKQVAAAARLYSEMDTLNDLEASERKMDEWKKHSGPIPMQQQQNAAAAVDNGSDLLRRELRAQRQRVAKLMDESLWQVSFDKAVSMMAKAALSILYRICLIFSQFVHGLPPVYYNMYDSLYSYTPNRKAKAKAKSSSGPMAMDSPKPPIYETAVRHSAPLFMRKDDKSKPLEKLVRCMVPPPSTVGSAGMALRYANVILAADKLLAMRSGDPQPSDQGDDGDEEDEWGTREELYEMLPVGVRAAVKAKLKECWKKDVHTIADRGVADGWGQVIKGLLSWLGPMARDTERWHEERNLDRMQRFATGPRTLMLKTLHFADLEKTEAAMVEVLVGLSCMCWYHEQHQRPLSLSIHESFIP</sequence>
<evidence type="ECO:0000313" key="3">
    <source>
        <dbReference type="EMBL" id="KAJ4790036.1"/>
    </source>
</evidence>
<dbReference type="EMBL" id="JAMFTS010000002">
    <property type="protein sequence ID" value="KAJ4790036.1"/>
    <property type="molecule type" value="Genomic_DNA"/>
</dbReference>
<comment type="caution">
    <text evidence="3">The sequence shown here is derived from an EMBL/GenBank/DDBJ whole genome shotgun (WGS) entry which is preliminary data.</text>
</comment>
<accession>A0AAV8FG16</accession>
<proteinExistence type="predicted"/>
<feature type="domain" description="DUF668" evidence="1">
    <location>
        <begin position="331"/>
        <end position="436"/>
    </location>
</feature>
<keyword evidence="4" id="KW-1185">Reference proteome</keyword>
<dbReference type="GO" id="GO:0045927">
    <property type="term" value="P:positive regulation of growth"/>
    <property type="evidence" value="ECO:0007669"/>
    <property type="project" value="InterPro"/>
</dbReference>
<evidence type="ECO:0000259" key="2">
    <source>
        <dbReference type="Pfam" id="PF11961"/>
    </source>
</evidence>
<dbReference type="Pfam" id="PF05003">
    <property type="entry name" value="DUF668"/>
    <property type="match status" value="1"/>
</dbReference>
<dbReference type="PANTHER" id="PTHR31371:SF24">
    <property type="entry name" value="AVR9_CF-9 RAPIDLY ELICITED PROTEIN 137"/>
    <property type="match status" value="1"/>
</dbReference>
<gene>
    <name evidence="3" type="ORF">LUZ62_041282</name>
</gene>
<dbReference type="InterPro" id="IPR007700">
    <property type="entry name" value="DUF668"/>
</dbReference>
<protein>
    <submittedName>
        <fullName evidence="3">Plant/protein (DUF668)</fullName>
    </submittedName>
</protein>
<organism evidence="3 4">
    <name type="scientific">Rhynchospora pubera</name>
    <dbReference type="NCBI Taxonomy" id="906938"/>
    <lineage>
        <taxon>Eukaryota</taxon>
        <taxon>Viridiplantae</taxon>
        <taxon>Streptophyta</taxon>
        <taxon>Embryophyta</taxon>
        <taxon>Tracheophyta</taxon>
        <taxon>Spermatophyta</taxon>
        <taxon>Magnoliopsida</taxon>
        <taxon>Liliopsida</taxon>
        <taxon>Poales</taxon>
        <taxon>Cyperaceae</taxon>
        <taxon>Cyperoideae</taxon>
        <taxon>Rhynchosporeae</taxon>
        <taxon>Rhynchospora</taxon>
    </lineage>
</organism>
<dbReference type="PANTHER" id="PTHR31371">
    <property type="entry name" value="BNAC09G50660D PROTEIN"/>
    <property type="match status" value="1"/>
</dbReference>
<dbReference type="Pfam" id="PF11961">
    <property type="entry name" value="DUF3475"/>
    <property type="match status" value="1"/>
</dbReference>